<keyword evidence="15" id="KW-1185">Reference proteome</keyword>
<evidence type="ECO:0000256" key="7">
    <source>
        <dbReference type="ARBA" id="ARBA00023004"/>
    </source>
</evidence>
<dbReference type="SUPFAM" id="SSF46626">
    <property type="entry name" value="Cytochrome c"/>
    <property type="match status" value="1"/>
</dbReference>
<evidence type="ECO:0000256" key="8">
    <source>
        <dbReference type="ARBA" id="ARBA00023078"/>
    </source>
</evidence>
<comment type="function">
    <text evidence="1">Functions as an electron carrier between membrane-bound cytochrome b6-f and photosystem I in oxygenic photosynthesis.</text>
</comment>
<dbReference type="InterPro" id="IPR009056">
    <property type="entry name" value="Cyt_c-like_dom"/>
</dbReference>
<keyword evidence="6" id="KW-0249">Electron transport</keyword>
<proteinExistence type="inferred from homology"/>
<accession>A0A5B6W8W1</accession>
<keyword evidence="3" id="KW-0813">Transport</keyword>
<protein>
    <recommendedName>
        <fullName evidence="11">Cytochrome c-553</fullName>
    </recommendedName>
    <alternativeName>
        <fullName evidence="10">Cytochrome c553</fullName>
    </alternativeName>
    <alternativeName>
        <fullName evidence="9">Soluble cytochrome f</fullName>
    </alternativeName>
</protein>
<dbReference type="GO" id="GO:0009055">
    <property type="term" value="F:electron transfer activity"/>
    <property type="evidence" value="ECO:0007669"/>
    <property type="project" value="InterPro"/>
</dbReference>
<sequence length="177" mass="19167">MEILSAVSPCSYVPRCLLVKGNANQAPSKLKHVEQVKIPHFKNLFPPLVAAVVALSPICNTPAVAKSVDIQRGATLFGQACIGCHDGGGNIIQPVRHLFGATLFTKDLERNGVVTEDDIYRITYYGKGRMPGFGESCTPRGQCTFGPRLKEDEIKLLAEFVKLQADQGWPNVASNGD</sequence>
<evidence type="ECO:0000256" key="9">
    <source>
        <dbReference type="ARBA" id="ARBA00030448"/>
    </source>
</evidence>
<dbReference type="PANTHER" id="PTHR34688">
    <property type="entry name" value="CYTOCHROME C6, CHLOROPLASTIC"/>
    <property type="match status" value="1"/>
</dbReference>
<reference evidence="14" key="1">
    <citation type="submission" date="2019-08" db="EMBL/GenBank/DDBJ databases">
        <authorList>
            <person name="Liu F."/>
        </authorList>
    </citation>
    <scope>NUCLEOTIDE SEQUENCE [LARGE SCALE GENOMIC DNA]</scope>
    <source>
        <strain evidence="14">PA1801</strain>
        <tissue evidence="14">Leaf</tissue>
    </source>
</reference>
<dbReference type="Pfam" id="PF13442">
    <property type="entry name" value="Cytochrome_CBB3"/>
    <property type="match status" value="1"/>
</dbReference>
<evidence type="ECO:0000313" key="14">
    <source>
        <dbReference type="EMBL" id="KAA3478100.1"/>
    </source>
</evidence>
<evidence type="ECO:0000256" key="11">
    <source>
        <dbReference type="ARBA" id="ARBA00033211"/>
    </source>
</evidence>
<evidence type="ECO:0000256" key="1">
    <source>
        <dbReference type="ARBA" id="ARBA00002347"/>
    </source>
</evidence>
<comment type="caution">
    <text evidence="14">The sequence shown here is derived from an EMBL/GenBank/DDBJ whole genome shotgun (WGS) entry which is preliminary data.</text>
</comment>
<keyword evidence="7 12" id="KW-0408">Iron</keyword>
<dbReference type="PROSITE" id="PS51007">
    <property type="entry name" value="CYTC"/>
    <property type="match status" value="1"/>
</dbReference>
<dbReference type="Gene3D" id="1.10.760.10">
    <property type="entry name" value="Cytochrome c-like domain"/>
    <property type="match status" value="1"/>
</dbReference>
<keyword evidence="5 12" id="KW-0479">Metal-binding</keyword>
<evidence type="ECO:0000256" key="10">
    <source>
        <dbReference type="ARBA" id="ARBA00031247"/>
    </source>
</evidence>
<keyword evidence="8" id="KW-0793">Thylakoid</keyword>
<feature type="domain" description="Cytochrome c" evidence="13">
    <location>
        <begin position="68"/>
        <end position="165"/>
    </location>
</feature>
<dbReference type="InterPro" id="IPR023655">
    <property type="entry name" value="Cyt_C6"/>
</dbReference>
<gene>
    <name evidence="14" type="primary">petJ</name>
    <name evidence="14" type="ORF">EPI10_011930</name>
</gene>
<dbReference type="FunFam" id="1.10.760.10:FF:000021">
    <property type="entry name" value="Cytochrome c6, chloroplastic"/>
    <property type="match status" value="1"/>
</dbReference>
<dbReference type="InterPro" id="IPR036909">
    <property type="entry name" value="Cyt_c-like_dom_sf"/>
</dbReference>
<evidence type="ECO:0000256" key="4">
    <source>
        <dbReference type="ARBA" id="ARBA00022617"/>
    </source>
</evidence>
<evidence type="ECO:0000313" key="15">
    <source>
        <dbReference type="Proteomes" id="UP000325315"/>
    </source>
</evidence>
<evidence type="ECO:0000256" key="6">
    <source>
        <dbReference type="ARBA" id="ARBA00022982"/>
    </source>
</evidence>
<dbReference type="EMBL" id="SMMG02000004">
    <property type="protein sequence ID" value="KAA3478100.1"/>
    <property type="molecule type" value="Genomic_DNA"/>
</dbReference>
<dbReference type="GO" id="GO:0005506">
    <property type="term" value="F:iron ion binding"/>
    <property type="evidence" value="ECO:0007669"/>
    <property type="project" value="InterPro"/>
</dbReference>
<evidence type="ECO:0000259" key="13">
    <source>
        <dbReference type="PROSITE" id="PS51007"/>
    </source>
</evidence>
<dbReference type="AlphaFoldDB" id="A0A5B6W8W1"/>
<dbReference type="PANTHER" id="PTHR34688:SF2">
    <property type="entry name" value="CYTOCHROME C6, CHLOROPLASTIC"/>
    <property type="match status" value="1"/>
</dbReference>
<name>A0A5B6W8W1_9ROSI</name>
<evidence type="ECO:0000256" key="5">
    <source>
        <dbReference type="ARBA" id="ARBA00022723"/>
    </source>
</evidence>
<evidence type="ECO:0000256" key="3">
    <source>
        <dbReference type="ARBA" id="ARBA00022448"/>
    </source>
</evidence>
<dbReference type="GO" id="GO:0020037">
    <property type="term" value="F:heme binding"/>
    <property type="evidence" value="ECO:0007669"/>
    <property type="project" value="InterPro"/>
</dbReference>
<comment type="similarity">
    <text evidence="2">Belongs to the cytochrome c family. PetJ subfamily.</text>
</comment>
<dbReference type="OrthoDB" id="1930491at2759"/>
<evidence type="ECO:0000256" key="12">
    <source>
        <dbReference type="PROSITE-ProRule" id="PRU00433"/>
    </source>
</evidence>
<dbReference type="Proteomes" id="UP000325315">
    <property type="component" value="Unassembled WGS sequence"/>
</dbReference>
<organism evidence="14 15">
    <name type="scientific">Gossypium australe</name>
    <dbReference type="NCBI Taxonomy" id="47621"/>
    <lineage>
        <taxon>Eukaryota</taxon>
        <taxon>Viridiplantae</taxon>
        <taxon>Streptophyta</taxon>
        <taxon>Embryophyta</taxon>
        <taxon>Tracheophyta</taxon>
        <taxon>Spermatophyta</taxon>
        <taxon>Magnoliopsida</taxon>
        <taxon>eudicotyledons</taxon>
        <taxon>Gunneridae</taxon>
        <taxon>Pentapetalae</taxon>
        <taxon>rosids</taxon>
        <taxon>malvids</taxon>
        <taxon>Malvales</taxon>
        <taxon>Malvaceae</taxon>
        <taxon>Malvoideae</taxon>
        <taxon>Gossypium</taxon>
    </lineage>
</organism>
<evidence type="ECO:0000256" key="2">
    <source>
        <dbReference type="ARBA" id="ARBA00009650"/>
    </source>
</evidence>
<keyword evidence="4 12" id="KW-0349">Heme</keyword>